<dbReference type="CDD" id="cd03362">
    <property type="entry name" value="TOPRIM_TopoIA_TopoIII"/>
    <property type="match status" value="1"/>
</dbReference>
<dbReference type="Pfam" id="PF01751">
    <property type="entry name" value="Toprim"/>
    <property type="match status" value="1"/>
</dbReference>
<feature type="domain" description="Topo IA-type catalytic" evidence="10">
    <location>
        <begin position="165"/>
        <end position="589"/>
    </location>
</feature>
<dbReference type="InterPro" id="IPR034144">
    <property type="entry name" value="TOPRIM_TopoIII"/>
</dbReference>
<dbReference type="Gene3D" id="1.10.460.10">
    <property type="entry name" value="Topoisomerase I, domain 2"/>
    <property type="match status" value="1"/>
</dbReference>
<dbReference type="InterPro" id="IPR003601">
    <property type="entry name" value="Topo_IA_2"/>
</dbReference>
<keyword evidence="6 7" id="KW-0413">Isomerase</keyword>
<evidence type="ECO:0000256" key="5">
    <source>
        <dbReference type="ARBA" id="ARBA00023125"/>
    </source>
</evidence>
<dbReference type="EC" id="5.6.2.1" evidence="3 7"/>
<sequence>MTTILCVAEKPSVARTAAKILSNGRFKTDQTTDKFIKNFRFKREYKNEEVDVIFTSVKGHLFGLEFPEDMNSWHSVDPYLLFSCDVNWVVQSDMKRVHANLKRLSKESTILMLWLDNDREGEKISEEVEEVCLKSNSKLKVLRCRFSALSETDLVAAFNHPTKINRADALAVKLRSETDLRAGTAFTRFQTIRLRRTIEQIKQEKLEGEKKTISYGTCQFPTLGFIVDAYKAHENFVAETFWYLCCVIEKDRISCELKWSRKRLFCKLSTLALYSSVLSNPRGNVIDKETKQTSKLKPFPLTTVELQRRVSKYLKIDPHTTMNIVEKLYSNGFISYPRTETDSYPDSFKFEEVIQSLSKSEDPSISNYSRNFVFDDPRSGSHSDNAHPPIYPIKVPKDLKEDEMKIFNFIARHFLATVSKNAIGEETKVFFNIGDEDFTLKGLHIIERNFLDIYVYTPWNGKIIPSFSVDEEIQPKSIKMLEGQTTAPSLITEPKLIKLMDQEGIGTDATIADHIHKITSRNYCVKKSDTFYPTRIGLALINGYNKMGFDFDKPKLRADLEKTMQKVSSNPDLFDDEKNRIIKEYKDAYKKVVKNVNVLEDSLSTQMRLPEIIQPSVKKKKSSSVSSSQKVKARKESPSNSRKSISHSQNYKRDSSSNSHKKTSFSQKTKKSGTHNTRKSNK</sequence>
<comment type="catalytic activity">
    <reaction evidence="1 7">
        <text>ATP-independent breakage of single-stranded DNA, followed by passage and rejoining.</text>
        <dbReference type="EC" id="5.6.2.1"/>
    </reaction>
</comment>
<evidence type="ECO:0000256" key="4">
    <source>
        <dbReference type="ARBA" id="ARBA00023029"/>
    </source>
</evidence>
<dbReference type="Gene3D" id="3.40.50.140">
    <property type="match status" value="1"/>
</dbReference>
<accession>A0ABR2HF21</accession>
<dbReference type="EMBL" id="JAPFFF010000030">
    <property type="protein sequence ID" value="KAK8846001.1"/>
    <property type="molecule type" value="Genomic_DNA"/>
</dbReference>
<organism evidence="11 12">
    <name type="scientific">Tritrichomonas musculus</name>
    <dbReference type="NCBI Taxonomy" id="1915356"/>
    <lineage>
        <taxon>Eukaryota</taxon>
        <taxon>Metamonada</taxon>
        <taxon>Parabasalia</taxon>
        <taxon>Tritrichomonadida</taxon>
        <taxon>Tritrichomonadidae</taxon>
        <taxon>Tritrichomonas</taxon>
    </lineage>
</organism>
<feature type="region of interest" description="Disordered" evidence="8">
    <location>
        <begin position="614"/>
        <end position="682"/>
    </location>
</feature>
<dbReference type="SMART" id="SM00437">
    <property type="entry name" value="TOP1Ac"/>
    <property type="match status" value="1"/>
</dbReference>
<evidence type="ECO:0000313" key="12">
    <source>
        <dbReference type="Proteomes" id="UP001470230"/>
    </source>
</evidence>
<dbReference type="InterPro" id="IPR013497">
    <property type="entry name" value="Topo_IA_cen"/>
</dbReference>
<dbReference type="PROSITE" id="PS00396">
    <property type="entry name" value="TOPO_IA_1"/>
    <property type="match status" value="1"/>
</dbReference>
<evidence type="ECO:0000256" key="3">
    <source>
        <dbReference type="ARBA" id="ARBA00012891"/>
    </source>
</evidence>
<dbReference type="InterPro" id="IPR013824">
    <property type="entry name" value="Topo_IA_cen_sub1"/>
</dbReference>
<reference evidence="11 12" key="1">
    <citation type="submission" date="2024-04" db="EMBL/GenBank/DDBJ databases">
        <title>Tritrichomonas musculus Genome.</title>
        <authorList>
            <person name="Alves-Ferreira E."/>
            <person name="Grigg M."/>
            <person name="Lorenzi H."/>
            <person name="Galac M."/>
        </authorList>
    </citation>
    <scope>NUCLEOTIDE SEQUENCE [LARGE SCALE GENOMIC DNA]</scope>
    <source>
        <strain evidence="11 12">EAF2021</strain>
    </source>
</reference>
<keyword evidence="5 7" id="KW-0238">DNA-binding</keyword>
<dbReference type="InterPro" id="IPR023406">
    <property type="entry name" value="Topo_IA_AS"/>
</dbReference>
<dbReference type="InterPro" id="IPR000380">
    <property type="entry name" value="Topo_IA"/>
</dbReference>
<dbReference type="InterPro" id="IPR003602">
    <property type="entry name" value="Topo_IA_DNA-bd_dom"/>
</dbReference>
<dbReference type="Gene3D" id="2.70.20.10">
    <property type="entry name" value="Topoisomerase I, domain 3"/>
    <property type="match status" value="1"/>
</dbReference>
<dbReference type="SMART" id="SM00493">
    <property type="entry name" value="TOPRIM"/>
    <property type="match status" value="1"/>
</dbReference>
<evidence type="ECO:0000256" key="6">
    <source>
        <dbReference type="ARBA" id="ARBA00023235"/>
    </source>
</evidence>
<dbReference type="PANTHER" id="PTHR11390">
    <property type="entry name" value="PROKARYOTIC DNA TOPOISOMERASE"/>
    <property type="match status" value="1"/>
</dbReference>
<evidence type="ECO:0000256" key="1">
    <source>
        <dbReference type="ARBA" id="ARBA00000213"/>
    </source>
</evidence>
<name>A0ABR2HF21_9EUKA</name>
<dbReference type="PROSITE" id="PS50880">
    <property type="entry name" value="TOPRIM"/>
    <property type="match status" value="1"/>
</dbReference>
<dbReference type="SMART" id="SM00436">
    <property type="entry name" value="TOP1Bc"/>
    <property type="match status" value="1"/>
</dbReference>
<feature type="domain" description="Toprim" evidence="9">
    <location>
        <begin position="3"/>
        <end position="147"/>
    </location>
</feature>
<proteinExistence type="inferred from homology"/>
<dbReference type="InterPro" id="IPR023405">
    <property type="entry name" value="Topo_IA_core_domain"/>
</dbReference>
<dbReference type="CDD" id="cd00186">
    <property type="entry name" value="TOP1Ac"/>
    <property type="match status" value="1"/>
</dbReference>
<comment type="function">
    <text evidence="7">Introduces a single-strand break via transesterification at a target site in duplex DNA. Releases the supercoiling and torsional tension of DNA introduced during the DNA replication and transcription by transiently cleaving and rejoining one strand of the DNA duplex. The scissile phosphodiester is attacked by the catalytic tyrosine of the enzyme, resulting in the formation of a DNA-(5'-phosphotyrosyl)-enzyme intermediate and the expulsion of a 3'-OH DNA strand.</text>
</comment>
<dbReference type="PRINTS" id="PR00417">
    <property type="entry name" value="PRTPISMRASEI"/>
</dbReference>
<dbReference type="Gene3D" id="1.10.290.10">
    <property type="entry name" value="Topoisomerase I, domain 4"/>
    <property type="match status" value="1"/>
</dbReference>
<dbReference type="SUPFAM" id="SSF56712">
    <property type="entry name" value="Prokaryotic type I DNA topoisomerase"/>
    <property type="match status" value="1"/>
</dbReference>
<evidence type="ECO:0000313" key="11">
    <source>
        <dbReference type="EMBL" id="KAK8846001.1"/>
    </source>
</evidence>
<dbReference type="InterPro" id="IPR006171">
    <property type="entry name" value="TOPRIM_dom"/>
</dbReference>
<evidence type="ECO:0000256" key="2">
    <source>
        <dbReference type="ARBA" id="ARBA00009446"/>
    </source>
</evidence>
<comment type="similarity">
    <text evidence="2 7">Belongs to the type IA topoisomerase family.</text>
</comment>
<dbReference type="Pfam" id="PF01131">
    <property type="entry name" value="Topoisom_bac"/>
    <property type="match status" value="1"/>
</dbReference>
<keyword evidence="12" id="KW-1185">Reference proteome</keyword>
<comment type="caution">
    <text evidence="11">The sequence shown here is derived from an EMBL/GenBank/DDBJ whole genome shotgun (WGS) entry which is preliminary data.</text>
</comment>
<dbReference type="PROSITE" id="PS52039">
    <property type="entry name" value="TOPO_IA_2"/>
    <property type="match status" value="1"/>
</dbReference>
<dbReference type="Proteomes" id="UP001470230">
    <property type="component" value="Unassembled WGS sequence"/>
</dbReference>
<dbReference type="InterPro" id="IPR013826">
    <property type="entry name" value="Topo_IA_cen_sub3"/>
</dbReference>
<dbReference type="InterPro" id="IPR013825">
    <property type="entry name" value="Topo_IA_cen_sub2"/>
</dbReference>
<dbReference type="PANTHER" id="PTHR11390:SF21">
    <property type="entry name" value="DNA TOPOISOMERASE 3-ALPHA"/>
    <property type="match status" value="1"/>
</dbReference>
<evidence type="ECO:0000256" key="8">
    <source>
        <dbReference type="SAM" id="MobiDB-lite"/>
    </source>
</evidence>
<keyword evidence="4 7" id="KW-0799">Topoisomerase</keyword>
<feature type="compositionally biased region" description="Polar residues" evidence="8">
    <location>
        <begin position="638"/>
        <end position="649"/>
    </location>
</feature>
<evidence type="ECO:0000259" key="9">
    <source>
        <dbReference type="PROSITE" id="PS50880"/>
    </source>
</evidence>
<gene>
    <name evidence="11" type="ORF">M9Y10_020945</name>
</gene>
<evidence type="ECO:0000256" key="7">
    <source>
        <dbReference type="RuleBase" id="RU362092"/>
    </source>
</evidence>
<protein>
    <recommendedName>
        <fullName evidence="3 7">DNA topoisomerase</fullName>
        <ecNumber evidence="3 7">5.6.2.1</ecNumber>
    </recommendedName>
</protein>
<feature type="compositionally biased region" description="Basic residues" evidence="8">
    <location>
        <begin position="659"/>
        <end position="682"/>
    </location>
</feature>
<evidence type="ECO:0000259" key="10">
    <source>
        <dbReference type="PROSITE" id="PS52039"/>
    </source>
</evidence>